<comment type="caution">
    <text evidence="2">The sequence shown here is derived from an EMBL/GenBank/DDBJ whole genome shotgun (WGS) entry which is preliminary data.</text>
</comment>
<evidence type="ECO:0000256" key="1">
    <source>
        <dbReference type="SAM" id="Phobius"/>
    </source>
</evidence>
<sequence length="272" mass="30049">MCKQQKAEAQLAGQKRQEAIPAAVADTSAEPDLTWDVLGLRVGRKTEIIALVAFMLSLGGVLWQVFNFARGAVVQLFPSDQIVLTTVEKLGKNYRSQDNNLALIATMAYSNEGDVGHNAIVRREYITMTFGDRTVEHRWYEFGSSDLKDGALEFKRDSEARPFPVNAASAISHETLFAAWEVDCGEGDKKCDPRGNFVQWDDFLAAAKANHKLVITTKAIVYPSTELTASCEIKLRQWEIDVLQTDQWLSATCSQPGAPAVLRVPLQGKSAK</sequence>
<keyword evidence="1" id="KW-0812">Transmembrane</keyword>
<evidence type="ECO:0000313" key="2">
    <source>
        <dbReference type="EMBL" id="MCG2630987.1"/>
    </source>
</evidence>
<accession>A0A9X1RGA2</accession>
<dbReference type="Proteomes" id="UP001139054">
    <property type="component" value="Unassembled WGS sequence"/>
</dbReference>
<gene>
    <name evidence="2" type="ORF">L6654_30595</name>
</gene>
<name>A0A9X1RGA2_9BRAD</name>
<organism evidence="2 3">
    <name type="scientific">Bradyrhizobium zhengyangense</name>
    <dbReference type="NCBI Taxonomy" id="2911009"/>
    <lineage>
        <taxon>Bacteria</taxon>
        <taxon>Pseudomonadati</taxon>
        <taxon>Pseudomonadota</taxon>
        <taxon>Alphaproteobacteria</taxon>
        <taxon>Hyphomicrobiales</taxon>
        <taxon>Nitrobacteraceae</taxon>
        <taxon>Bradyrhizobium</taxon>
    </lineage>
</organism>
<proteinExistence type="predicted"/>
<protein>
    <submittedName>
        <fullName evidence="2">Uncharacterized protein</fullName>
    </submittedName>
</protein>
<keyword evidence="1" id="KW-0472">Membrane</keyword>
<dbReference type="EMBL" id="JAKLTY010000025">
    <property type="protein sequence ID" value="MCG2630987.1"/>
    <property type="molecule type" value="Genomic_DNA"/>
</dbReference>
<dbReference type="RefSeq" id="WP_237891534.1">
    <property type="nucleotide sequence ID" value="NZ_JAKLTY010000025.1"/>
</dbReference>
<dbReference type="AlphaFoldDB" id="A0A9X1RGA2"/>
<keyword evidence="1" id="KW-1133">Transmembrane helix</keyword>
<evidence type="ECO:0000313" key="3">
    <source>
        <dbReference type="Proteomes" id="UP001139054"/>
    </source>
</evidence>
<reference evidence="2" key="1">
    <citation type="submission" date="2022-01" db="EMBL/GenBank/DDBJ databases">
        <title>Genome sequnece data of strain Bradyrhizobium sp. nov.</title>
        <authorList>
            <person name="Zhang J."/>
        </authorList>
    </citation>
    <scope>NUCLEOTIDE SEQUENCE</scope>
    <source>
        <strain evidence="2">WYCCWR 13023</strain>
    </source>
</reference>
<feature type="transmembrane region" description="Helical" evidence="1">
    <location>
        <begin position="48"/>
        <end position="66"/>
    </location>
</feature>